<evidence type="ECO:0000313" key="1">
    <source>
        <dbReference type="EMBL" id="RRB11087.1"/>
    </source>
</evidence>
<accession>A0A3P1CCQ4</accession>
<dbReference type="Gene3D" id="1.10.150.20">
    <property type="entry name" value="5' to 3' exonuclease, C-terminal subdomain"/>
    <property type="match status" value="1"/>
</dbReference>
<dbReference type="EMBL" id="RQJP01000006">
    <property type="protein sequence ID" value="RRB11087.1"/>
    <property type="molecule type" value="Genomic_DNA"/>
</dbReference>
<evidence type="ECO:0000313" key="2">
    <source>
        <dbReference type="Proteomes" id="UP000274271"/>
    </source>
</evidence>
<reference evidence="1 2" key="1">
    <citation type="submission" date="2018-11" db="EMBL/GenBank/DDBJ databases">
        <authorList>
            <person name="Zhou Z."/>
            <person name="Wang G."/>
        </authorList>
    </citation>
    <scope>NUCLEOTIDE SEQUENCE [LARGE SCALE GENOMIC DNA]</scope>
    <source>
        <strain evidence="1 2">KCTC42998</strain>
    </source>
</reference>
<gene>
    <name evidence="1" type="ORF">EHT87_28525</name>
</gene>
<dbReference type="SUPFAM" id="SSF47789">
    <property type="entry name" value="C-terminal domain of RNA polymerase alpha subunit"/>
    <property type="match status" value="1"/>
</dbReference>
<dbReference type="OrthoDB" id="7950977at2"/>
<sequence length="71" mass="7732">MKEKTAIHPFDQLAKPARRALANAGIKTLEQLTQLSESECMALHGIGKNALQILKTALANRNLSFAQCAKN</sequence>
<dbReference type="RefSeq" id="WP_124910177.1">
    <property type="nucleotide sequence ID" value="NZ_RQJP01000006.1"/>
</dbReference>
<keyword evidence="2" id="KW-1185">Reference proteome</keyword>
<organism evidence="1 2">
    <name type="scientific">Larkinella knui</name>
    <dbReference type="NCBI Taxonomy" id="2025310"/>
    <lineage>
        <taxon>Bacteria</taxon>
        <taxon>Pseudomonadati</taxon>
        <taxon>Bacteroidota</taxon>
        <taxon>Cytophagia</taxon>
        <taxon>Cytophagales</taxon>
        <taxon>Spirosomataceae</taxon>
        <taxon>Larkinella</taxon>
    </lineage>
</organism>
<dbReference type="Proteomes" id="UP000274271">
    <property type="component" value="Unassembled WGS sequence"/>
</dbReference>
<protein>
    <submittedName>
        <fullName evidence="1">Uncharacterized protein</fullName>
    </submittedName>
</protein>
<comment type="caution">
    <text evidence="1">The sequence shown here is derived from an EMBL/GenBank/DDBJ whole genome shotgun (WGS) entry which is preliminary data.</text>
</comment>
<name>A0A3P1CCQ4_9BACT</name>
<proteinExistence type="predicted"/>
<dbReference type="AlphaFoldDB" id="A0A3P1CCQ4"/>